<organism evidence="4">
    <name type="scientific">Gongylonema pulchrum</name>
    <dbReference type="NCBI Taxonomy" id="637853"/>
    <lineage>
        <taxon>Eukaryota</taxon>
        <taxon>Metazoa</taxon>
        <taxon>Ecdysozoa</taxon>
        <taxon>Nematoda</taxon>
        <taxon>Chromadorea</taxon>
        <taxon>Rhabditida</taxon>
        <taxon>Spirurina</taxon>
        <taxon>Spiruromorpha</taxon>
        <taxon>Spiruroidea</taxon>
        <taxon>Gongylonematidae</taxon>
        <taxon>Gongylonema</taxon>
    </lineage>
</organism>
<sequence>DAEEVSEEEEVQSVGANSEVSQSNKIAEDNEENEEGEENLGSSSDATSQDKAVAVEPRGTDDNAEEKEEDGLRKEEEEEQPGPSKRRRIMLSSDEEDDMDKTPASPKSRKVWDFDVMMREKKAERHRPRRRRRDGSIDIGGAYDDQIRMLIDAMKAAAKVQFLLKSEFFSGEASRLFRTVFIYRLR</sequence>
<dbReference type="OrthoDB" id="21124at2759"/>
<feature type="compositionally biased region" description="Polar residues" evidence="1">
    <location>
        <begin position="40"/>
        <end position="50"/>
    </location>
</feature>
<feature type="compositionally biased region" description="Acidic residues" evidence="1">
    <location>
        <begin position="1"/>
        <end position="11"/>
    </location>
</feature>
<gene>
    <name evidence="2" type="ORF">GPUH_LOCUS22407</name>
</gene>
<evidence type="ECO:0000256" key="1">
    <source>
        <dbReference type="SAM" id="MobiDB-lite"/>
    </source>
</evidence>
<accession>A0A183EN66</accession>
<protein>
    <submittedName>
        <fullName evidence="4">IWS1</fullName>
    </submittedName>
</protein>
<evidence type="ECO:0000313" key="3">
    <source>
        <dbReference type="Proteomes" id="UP000271098"/>
    </source>
</evidence>
<evidence type="ECO:0000313" key="2">
    <source>
        <dbReference type="EMBL" id="VDN39976.1"/>
    </source>
</evidence>
<dbReference type="AlphaFoldDB" id="A0A183EN66"/>
<feature type="region of interest" description="Disordered" evidence="1">
    <location>
        <begin position="1"/>
        <end position="113"/>
    </location>
</feature>
<feature type="compositionally biased region" description="Polar residues" evidence="1">
    <location>
        <begin position="15"/>
        <end position="25"/>
    </location>
</feature>
<reference evidence="2 3" key="2">
    <citation type="submission" date="2018-11" db="EMBL/GenBank/DDBJ databases">
        <authorList>
            <consortium name="Pathogen Informatics"/>
        </authorList>
    </citation>
    <scope>NUCLEOTIDE SEQUENCE [LARGE SCALE GENOMIC DNA]</scope>
</reference>
<evidence type="ECO:0000313" key="4">
    <source>
        <dbReference type="WBParaSite" id="GPUH_0002243401-mRNA-1"/>
    </source>
</evidence>
<dbReference type="WBParaSite" id="GPUH_0002243401-mRNA-1">
    <property type="protein sequence ID" value="GPUH_0002243401-mRNA-1"/>
    <property type="gene ID" value="GPUH_0002243401"/>
</dbReference>
<dbReference type="EMBL" id="UYRT01095022">
    <property type="protein sequence ID" value="VDN39976.1"/>
    <property type="molecule type" value="Genomic_DNA"/>
</dbReference>
<dbReference type="Proteomes" id="UP000271098">
    <property type="component" value="Unassembled WGS sequence"/>
</dbReference>
<name>A0A183EN66_9BILA</name>
<feature type="compositionally biased region" description="Acidic residues" evidence="1">
    <location>
        <begin position="29"/>
        <end position="38"/>
    </location>
</feature>
<proteinExistence type="predicted"/>
<reference evidence="4" key="1">
    <citation type="submission" date="2016-06" db="UniProtKB">
        <authorList>
            <consortium name="WormBaseParasite"/>
        </authorList>
    </citation>
    <scope>IDENTIFICATION</scope>
</reference>
<keyword evidence="3" id="KW-1185">Reference proteome</keyword>